<accession>A0A5N6E8W8</accession>
<dbReference type="Gene3D" id="4.10.240.10">
    <property type="entry name" value="Zn(2)-C6 fungal-type DNA-binding domain"/>
    <property type="match status" value="1"/>
</dbReference>
<keyword evidence="4" id="KW-0539">Nucleus</keyword>
<organism evidence="7 8">
    <name type="scientific">Aspergillus novoparasiticus</name>
    <dbReference type="NCBI Taxonomy" id="986946"/>
    <lineage>
        <taxon>Eukaryota</taxon>
        <taxon>Fungi</taxon>
        <taxon>Dikarya</taxon>
        <taxon>Ascomycota</taxon>
        <taxon>Pezizomycotina</taxon>
        <taxon>Eurotiomycetes</taxon>
        <taxon>Eurotiomycetidae</taxon>
        <taxon>Eurotiales</taxon>
        <taxon>Aspergillaceae</taxon>
        <taxon>Aspergillus</taxon>
        <taxon>Aspergillus subgen. Circumdati</taxon>
    </lineage>
</organism>
<dbReference type="SUPFAM" id="SSF57701">
    <property type="entry name" value="Zn2/Cys6 DNA-binding domain"/>
    <property type="match status" value="1"/>
</dbReference>
<name>A0A5N6E8W8_9EURO</name>
<dbReference type="GO" id="GO:0008270">
    <property type="term" value="F:zinc ion binding"/>
    <property type="evidence" value="ECO:0007669"/>
    <property type="project" value="InterPro"/>
</dbReference>
<feature type="domain" description="Zn(2)-C6 fungal-type" evidence="6">
    <location>
        <begin position="13"/>
        <end position="64"/>
    </location>
</feature>
<dbReference type="GO" id="GO:0005634">
    <property type="term" value="C:nucleus"/>
    <property type="evidence" value="ECO:0007669"/>
    <property type="project" value="TreeGrafter"/>
</dbReference>
<protein>
    <recommendedName>
        <fullName evidence="6">Zn(2)-C6 fungal-type domain-containing protein</fullName>
    </recommendedName>
</protein>
<evidence type="ECO:0000256" key="2">
    <source>
        <dbReference type="ARBA" id="ARBA00023125"/>
    </source>
</evidence>
<evidence type="ECO:0000256" key="3">
    <source>
        <dbReference type="ARBA" id="ARBA00023163"/>
    </source>
</evidence>
<dbReference type="CDD" id="cd00067">
    <property type="entry name" value="GAL4"/>
    <property type="match status" value="1"/>
</dbReference>
<evidence type="ECO:0000313" key="7">
    <source>
        <dbReference type="EMBL" id="KAB8213515.1"/>
    </source>
</evidence>
<dbReference type="GO" id="GO:0003677">
    <property type="term" value="F:DNA binding"/>
    <property type="evidence" value="ECO:0007669"/>
    <property type="project" value="UniProtKB-KW"/>
</dbReference>
<dbReference type="GO" id="GO:0009074">
    <property type="term" value="P:aromatic amino acid family catabolic process"/>
    <property type="evidence" value="ECO:0007669"/>
    <property type="project" value="TreeGrafter"/>
</dbReference>
<proteinExistence type="predicted"/>
<dbReference type="GO" id="GO:0045944">
    <property type="term" value="P:positive regulation of transcription by RNA polymerase II"/>
    <property type="evidence" value="ECO:0007669"/>
    <property type="project" value="TreeGrafter"/>
</dbReference>
<evidence type="ECO:0000256" key="1">
    <source>
        <dbReference type="ARBA" id="ARBA00023015"/>
    </source>
</evidence>
<feature type="region of interest" description="Disordered" evidence="5">
    <location>
        <begin position="57"/>
        <end position="124"/>
    </location>
</feature>
<dbReference type="GO" id="GO:0000981">
    <property type="term" value="F:DNA-binding transcription factor activity, RNA polymerase II-specific"/>
    <property type="evidence" value="ECO:0007669"/>
    <property type="project" value="InterPro"/>
</dbReference>
<keyword evidence="2" id="KW-0238">DNA-binding</keyword>
<sequence length="635" mass="71154">MPRKKGPQDLLYQRAYKACFACRETKNKCIMIEDSSGSAGLQCRRCKRQQRECVFPQERYRERPERTQGRPQTQRQQRDNSANPIRQIIDTDRLGSSDALPGISSSESREGSEQPYTSDFDFGDPTPSRSITPFGVWNSFLGVRMGWLSAEEAMIFVNYFFQNLAPWSTVMTDSVTDPTDYGMLLGEEPLLALTVLMISSRYHSLPGSSGQERANFIHSKLWGRCQGLLLDIILGQGAKGISSSIGTIEALLLMIEWHPGSLHSQGVENEDRHRCQESEFGLRTNSSASPGAPGREIGDVVWRSGRMSWILLGCANALSQEIGLRDSGNCDIGFPPMNEDILSRQTSNIPLQKKRLSQASLLLRILKHQIAFRQGLKLDTSPFMGYTPPQDLGEDTLARQLKIVAAWVDINQFERWVTEYQLVPNGGSQSQETGNPSSIQLVSYVELSLAEWLSEHPEFHSYYDSCIMSAIMLEYHYVRANSYSLALPDDPMYIMSGHGRVIIRSSHTDPGNSLETITDAIATSTTAFFQIICQLGASGELKYAPDRVFVRTAGASVLLLKAVSFPPLSMQTDKYLNMISNVARILRENAIDSLHLCTHYADLLDTQVEAHQLHHSYGQTQDLDNVVRELFQVYV</sequence>
<feature type="compositionally biased region" description="Basic and acidic residues" evidence="5">
    <location>
        <begin position="58"/>
        <end position="68"/>
    </location>
</feature>
<gene>
    <name evidence="7" type="ORF">BDV33DRAFT_210130</name>
</gene>
<dbReference type="AlphaFoldDB" id="A0A5N6E8W8"/>
<keyword evidence="3" id="KW-0804">Transcription</keyword>
<dbReference type="Proteomes" id="UP000326799">
    <property type="component" value="Unassembled WGS sequence"/>
</dbReference>
<reference evidence="7 8" key="1">
    <citation type="submission" date="2019-04" db="EMBL/GenBank/DDBJ databases">
        <title>Fungal friends and foes A comparative genomics study of 23 Aspergillus species from section Flavi.</title>
        <authorList>
            <consortium name="DOE Joint Genome Institute"/>
            <person name="Kjaerbolling I."/>
            <person name="Vesth T.C."/>
            <person name="Frisvad J.C."/>
            <person name="Nybo J.L."/>
            <person name="Theobald S."/>
            <person name="Kildgaard S."/>
            <person name="Petersen T.I."/>
            <person name="Kuo A."/>
            <person name="Sato A."/>
            <person name="Lyhne E.K."/>
            <person name="Kogle M.E."/>
            <person name="Wiebenga A."/>
            <person name="Kun R.S."/>
            <person name="Lubbers R.J."/>
            <person name="Makela M.R."/>
            <person name="Barry K."/>
            <person name="Chovatia M."/>
            <person name="Clum A."/>
            <person name="Daum C."/>
            <person name="Haridas S."/>
            <person name="He G."/>
            <person name="LaButti K."/>
            <person name="Lipzen A."/>
            <person name="Mondo S."/>
            <person name="Pangilinan J."/>
            <person name="Riley R."/>
            <person name="Salamov A."/>
            <person name="Simmons B.A."/>
            <person name="Magnuson J.K."/>
            <person name="Henrissat B."/>
            <person name="Mortensen U.H."/>
            <person name="Larsen T.O."/>
            <person name="De vries R.P."/>
            <person name="Grigoriev I.V."/>
            <person name="Machida M."/>
            <person name="Baker S.E."/>
            <person name="Andersen M.R."/>
        </authorList>
    </citation>
    <scope>NUCLEOTIDE SEQUENCE [LARGE SCALE GENOMIC DNA]</scope>
    <source>
        <strain evidence="7 8">CBS 126849</strain>
    </source>
</reference>
<dbReference type="InterPro" id="IPR036864">
    <property type="entry name" value="Zn2-C6_fun-type_DNA-bd_sf"/>
</dbReference>
<dbReference type="EMBL" id="ML733602">
    <property type="protein sequence ID" value="KAB8213515.1"/>
    <property type="molecule type" value="Genomic_DNA"/>
</dbReference>
<dbReference type="SMART" id="SM00066">
    <property type="entry name" value="GAL4"/>
    <property type="match status" value="1"/>
</dbReference>
<evidence type="ECO:0000259" key="6">
    <source>
        <dbReference type="SMART" id="SM00066"/>
    </source>
</evidence>
<keyword evidence="1" id="KW-0805">Transcription regulation</keyword>
<evidence type="ECO:0000313" key="8">
    <source>
        <dbReference type="Proteomes" id="UP000326799"/>
    </source>
</evidence>
<evidence type="ECO:0000256" key="5">
    <source>
        <dbReference type="SAM" id="MobiDB-lite"/>
    </source>
</evidence>
<dbReference type="InterPro" id="IPR001138">
    <property type="entry name" value="Zn2Cys6_DnaBD"/>
</dbReference>
<keyword evidence="8" id="KW-1185">Reference proteome</keyword>
<dbReference type="InterPro" id="IPR052780">
    <property type="entry name" value="AAA_Catabolism_Regulators"/>
</dbReference>
<evidence type="ECO:0000256" key="4">
    <source>
        <dbReference type="ARBA" id="ARBA00023242"/>
    </source>
</evidence>
<dbReference type="PANTHER" id="PTHR31644">
    <property type="entry name" value="TRANSCRIPTIONAL ACTIVATOR ARO80-RELATED"/>
    <property type="match status" value="1"/>
</dbReference>
<dbReference type="PANTHER" id="PTHR31644:SF2">
    <property type="entry name" value="TRANSCRIPTIONAL ACTIVATOR ARO80-RELATED"/>
    <property type="match status" value="1"/>
</dbReference>